<dbReference type="InterPro" id="IPR052339">
    <property type="entry name" value="Fe-S_Maturation_MIP18"/>
</dbReference>
<evidence type="ECO:0000259" key="1">
    <source>
        <dbReference type="Pfam" id="PF01883"/>
    </source>
</evidence>
<dbReference type="InterPro" id="IPR002744">
    <property type="entry name" value="MIP18-like"/>
</dbReference>
<evidence type="ECO:0000313" key="2">
    <source>
        <dbReference type="EMBL" id="MBY5959824.1"/>
    </source>
</evidence>
<organism evidence="2 3">
    <name type="scientific">Membranihabitans marinus</name>
    <dbReference type="NCBI Taxonomy" id="1227546"/>
    <lineage>
        <taxon>Bacteria</taxon>
        <taxon>Pseudomonadati</taxon>
        <taxon>Bacteroidota</taxon>
        <taxon>Saprospiria</taxon>
        <taxon>Saprospirales</taxon>
        <taxon>Saprospiraceae</taxon>
        <taxon>Membranihabitans</taxon>
    </lineage>
</organism>
<dbReference type="Proteomes" id="UP000753961">
    <property type="component" value="Unassembled WGS sequence"/>
</dbReference>
<dbReference type="PANTHER" id="PTHR42831:SF1">
    <property type="entry name" value="FE-S PROTEIN MATURATION AUXILIARY FACTOR YITW"/>
    <property type="match status" value="1"/>
</dbReference>
<protein>
    <submittedName>
        <fullName evidence="2">Metal-sulfur cluster assembly factor</fullName>
    </submittedName>
</protein>
<evidence type="ECO:0000313" key="3">
    <source>
        <dbReference type="Proteomes" id="UP000753961"/>
    </source>
</evidence>
<reference evidence="2" key="1">
    <citation type="submission" date="2021-06" db="EMBL/GenBank/DDBJ databases">
        <title>44 bacteria genomes isolated from Dapeng, Shenzhen.</title>
        <authorList>
            <person name="Zheng W."/>
            <person name="Yu S."/>
            <person name="Huang Y."/>
        </authorList>
    </citation>
    <scope>NUCLEOTIDE SEQUENCE</scope>
    <source>
        <strain evidence="2">DP5N28-2</strain>
    </source>
</reference>
<sequence length="110" mass="12685">MGTIKKLDDYTPQERKVLDPLYDVIDPELFVNIVDLGLIYNIEVDSEQNILITMTFTTPFCPMGESIIDGVENVLHIEFPDREVHIDLTFDPPWSPERLTNEGKKMLEMS</sequence>
<accession>A0A953HRA9</accession>
<dbReference type="EMBL" id="JAHVHU010000018">
    <property type="protein sequence ID" value="MBY5959824.1"/>
    <property type="molecule type" value="Genomic_DNA"/>
</dbReference>
<dbReference type="PANTHER" id="PTHR42831">
    <property type="entry name" value="FE-S PROTEIN MATURATION AUXILIARY FACTOR YITW"/>
    <property type="match status" value="1"/>
</dbReference>
<name>A0A953HRA9_9BACT</name>
<dbReference type="Gene3D" id="3.30.300.130">
    <property type="entry name" value="Fe-S cluster assembly (FSCA)"/>
    <property type="match status" value="1"/>
</dbReference>
<dbReference type="InterPro" id="IPR034904">
    <property type="entry name" value="FSCA_dom_sf"/>
</dbReference>
<dbReference type="SUPFAM" id="SSF117916">
    <property type="entry name" value="Fe-S cluster assembly (FSCA) domain-like"/>
    <property type="match status" value="1"/>
</dbReference>
<dbReference type="Pfam" id="PF01883">
    <property type="entry name" value="FeS_assembly_P"/>
    <property type="match status" value="1"/>
</dbReference>
<comment type="caution">
    <text evidence="2">The sequence shown here is derived from an EMBL/GenBank/DDBJ whole genome shotgun (WGS) entry which is preliminary data.</text>
</comment>
<dbReference type="AlphaFoldDB" id="A0A953HRA9"/>
<dbReference type="RefSeq" id="WP_222581362.1">
    <property type="nucleotide sequence ID" value="NZ_JAHVHU010000018.1"/>
</dbReference>
<keyword evidence="3" id="KW-1185">Reference proteome</keyword>
<proteinExistence type="predicted"/>
<feature type="domain" description="MIP18 family-like" evidence="1">
    <location>
        <begin position="15"/>
        <end position="81"/>
    </location>
</feature>
<gene>
    <name evidence="2" type="ORF">KUV50_16845</name>
</gene>